<feature type="transmembrane region" description="Helical" evidence="1">
    <location>
        <begin position="139"/>
        <end position="163"/>
    </location>
</feature>
<evidence type="ECO:0000256" key="1">
    <source>
        <dbReference type="SAM" id="Phobius"/>
    </source>
</evidence>
<feature type="transmembrane region" description="Helical" evidence="1">
    <location>
        <begin position="205"/>
        <end position="227"/>
    </location>
</feature>
<sequence>MTTRPTRATYQRSAASPSDRVTRRLLACGAIGPPLFLSVIIIEGALRPHYDPVEQMSSALSLSDRGWIQITNFVVTGLSMIAFAVGLRRALPSGRACIAGPLMFSIFGAALIGAGVFVGDPSDGYPPGSPSSPDAATTWHGTMHNAVSTGVFLSLAVACFVFARRYAAKPGQRVWALYCAATGVALPVLQPLLNVLTPGTETGKGLIQKVTIAVGWGWITLLATRLLRRHPEPTQHHLDQDQAPFIA</sequence>
<keyword evidence="3" id="KW-1185">Reference proteome</keyword>
<organism evidence="2 3">
    <name type="scientific">Actinomadura vinacea</name>
    <dbReference type="NCBI Taxonomy" id="115336"/>
    <lineage>
        <taxon>Bacteria</taxon>
        <taxon>Bacillati</taxon>
        <taxon>Actinomycetota</taxon>
        <taxon>Actinomycetes</taxon>
        <taxon>Streptosporangiales</taxon>
        <taxon>Thermomonosporaceae</taxon>
        <taxon>Actinomadura</taxon>
    </lineage>
</organism>
<keyword evidence="1" id="KW-0812">Transmembrane</keyword>
<proteinExistence type="predicted"/>
<feature type="transmembrane region" description="Helical" evidence="1">
    <location>
        <begin position="66"/>
        <end position="87"/>
    </location>
</feature>
<dbReference type="RefSeq" id="WP_344586136.1">
    <property type="nucleotide sequence ID" value="NZ_BAAARW010000001.1"/>
</dbReference>
<dbReference type="Proteomes" id="UP001501231">
    <property type="component" value="Unassembled WGS sequence"/>
</dbReference>
<feature type="transmembrane region" description="Helical" evidence="1">
    <location>
        <begin position="21"/>
        <end position="46"/>
    </location>
</feature>
<evidence type="ECO:0000313" key="2">
    <source>
        <dbReference type="EMBL" id="GAA2397458.1"/>
    </source>
</evidence>
<feature type="transmembrane region" description="Helical" evidence="1">
    <location>
        <begin position="99"/>
        <end position="119"/>
    </location>
</feature>
<keyword evidence="1" id="KW-0472">Membrane</keyword>
<accession>A0ABN3I9V9</accession>
<name>A0ABN3I9V9_9ACTN</name>
<dbReference type="Pfam" id="PF06197">
    <property type="entry name" value="DUF998"/>
    <property type="match status" value="1"/>
</dbReference>
<dbReference type="InterPro" id="IPR009339">
    <property type="entry name" value="DUF998"/>
</dbReference>
<feature type="transmembrane region" description="Helical" evidence="1">
    <location>
        <begin position="175"/>
        <end position="193"/>
    </location>
</feature>
<evidence type="ECO:0000313" key="3">
    <source>
        <dbReference type="Proteomes" id="UP001501231"/>
    </source>
</evidence>
<gene>
    <name evidence="2" type="ORF">GCM10010191_00080</name>
</gene>
<protein>
    <submittedName>
        <fullName evidence="2">DUF998 domain-containing protein</fullName>
    </submittedName>
</protein>
<comment type="caution">
    <text evidence="2">The sequence shown here is derived from an EMBL/GenBank/DDBJ whole genome shotgun (WGS) entry which is preliminary data.</text>
</comment>
<keyword evidence="1" id="KW-1133">Transmembrane helix</keyword>
<reference evidence="2 3" key="1">
    <citation type="journal article" date="2019" name="Int. J. Syst. Evol. Microbiol.">
        <title>The Global Catalogue of Microorganisms (GCM) 10K type strain sequencing project: providing services to taxonomists for standard genome sequencing and annotation.</title>
        <authorList>
            <consortium name="The Broad Institute Genomics Platform"/>
            <consortium name="The Broad Institute Genome Sequencing Center for Infectious Disease"/>
            <person name="Wu L."/>
            <person name="Ma J."/>
        </authorList>
    </citation>
    <scope>NUCLEOTIDE SEQUENCE [LARGE SCALE GENOMIC DNA]</scope>
    <source>
        <strain evidence="2 3">JCM 3325</strain>
    </source>
</reference>
<dbReference type="EMBL" id="BAAARW010000001">
    <property type="protein sequence ID" value="GAA2397458.1"/>
    <property type="molecule type" value="Genomic_DNA"/>
</dbReference>